<feature type="transmembrane region" description="Helical" evidence="9">
    <location>
        <begin position="88"/>
        <end position="111"/>
    </location>
</feature>
<dbReference type="PIRSF" id="PIRSF002744">
    <property type="entry name" value="Pur-cyt_permease"/>
    <property type="match status" value="1"/>
</dbReference>
<feature type="transmembrane region" description="Helical" evidence="9">
    <location>
        <begin position="417"/>
        <end position="438"/>
    </location>
</feature>
<feature type="region of interest" description="Disordered" evidence="8">
    <location>
        <begin position="1"/>
        <end position="31"/>
    </location>
</feature>
<evidence type="ECO:0000256" key="3">
    <source>
        <dbReference type="ARBA" id="ARBA00022448"/>
    </source>
</evidence>
<evidence type="ECO:0000313" key="11">
    <source>
        <dbReference type="Proteomes" id="UP001203852"/>
    </source>
</evidence>
<gene>
    <name evidence="10" type="ORF">EDD36DRAFT_381007</name>
</gene>
<evidence type="ECO:0000256" key="4">
    <source>
        <dbReference type="ARBA" id="ARBA00022692"/>
    </source>
</evidence>
<dbReference type="EMBL" id="MU404352">
    <property type="protein sequence ID" value="KAI1614913.1"/>
    <property type="molecule type" value="Genomic_DNA"/>
</dbReference>
<keyword evidence="3 7" id="KW-0813">Transport</keyword>
<evidence type="ECO:0000256" key="1">
    <source>
        <dbReference type="ARBA" id="ARBA00004141"/>
    </source>
</evidence>
<feature type="transmembrane region" description="Helical" evidence="9">
    <location>
        <begin position="261"/>
        <end position="281"/>
    </location>
</feature>
<feature type="transmembrane region" description="Helical" evidence="9">
    <location>
        <begin position="459"/>
        <end position="482"/>
    </location>
</feature>
<evidence type="ECO:0000256" key="2">
    <source>
        <dbReference type="ARBA" id="ARBA00008974"/>
    </source>
</evidence>
<feature type="transmembrane region" description="Helical" evidence="9">
    <location>
        <begin position="117"/>
        <end position="141"/>
    </location>
</feature>
<evidence type="ECO:0000256" key="7">
    <source>
        <dbReference type="PIRNR" id="PIRNR002744"/>
    </source>
</evidence>
<keyword evidence="6 7" id="KW-0472">Membrane</keyword>
<dbReference type="PANTHER" id="PTHR31806">
    <property type="entry name" value="PURINE-CYTOSINE PERMEASE FCY2-RELATED"/>
    <property type="match status" value="1"/>
</dbReference>
<dbReference type="InterPro" id="IPR001248">
    <property type="entry name" value="Pur-cyt_permease"/>
</dbReference>
<evidence type="ECO:0000313" key="10">
    <source>
        <dbReference type="EMBL" id="KAI1614913.1"/>
    </source>
</evidence>
<keyword evidence="5 9" id="KW-1133">Transmembrane helix</keyword>
<feature type="transmembrane region" description="Helical" evidence="9">
    <location>
        <begin position="393"/>
        <end position="411"/>
    </location>
</feature>
<feature type="transmembrane region" description="Helical" evidence="9">
    <location>
        <begin position="352"/>
        <end position="372"/>
    </location>
</feature>
<dbReference type="Proteomes" id="UP001203852">
    <property type="component" value="Unassembled WGS sequence"/>
</dbReference>
<keyword evidence="4 9" id="KW-0812">Transmembrane</keyword>
<dbReference type="GO" id="GO:0000329">
    <property type="term" value="C:fungal-type vacuole membrane"/>
    <property type="evidence" value="ECO:0007669"/>
    <property type="project" value="TreeGrafter"/>
</dbReference>
<comment type="caution">
    <text evidence="10">The sequence shown here is derived from an EMBL/GenBank/DDBJ whole genome shotgun (WGS) entry which is preliminary data.</text>
</comment>
<sequence>MAAIETDTGSKIAGKDKISTETQDVEKAGSTLSCSRATTEDVPRAKMIRDKVAVLRHLGNLEAWLDQRIGVETQGIDRIPEDKKNAPSLLNAFLMWFSFNGHVATLPVGLLGPEFGLSLQLSVVAIVVGTLLGSFFPAYCATLGPKLGLRAIATSRYSFGFWGAKVCAVINIVVNVGFAVVSLVLAGQLLSAVSDYKMTIDVGCVIVSLVSYLISFAGFGMIHTFEKYMWILAFILECVLVGQAAPHIATDTPSSWSGLELSAAFLTFMAISFAYAAAWASTTSDYYCNYLSTTPRWKIFTLTYAGLSISTIFTLTIGACVGNAVFTYAPWTDAYDAHGLGGAMGEMYHPNAWSKFALVMSTFTVLGTLVASNYSAGLAAQLVGDYFHAVPRLIWSFLAMVVALVLAVAGHDYLSTILSNFCSMLGYWSVCFAVILFLEDQWFRRKDGYDLHAWDDPKALPMGIAAVGTLVIGYCVGGVLGMDQTWFVGPIAKAFGGIGGDVGIYLCFVISIIVYWPLRTLEKSMVKR</sequence>
<feature type="transmembrane region" description="Helical" evidence="9">
    <location>
        <begin position="302"/>
        <end position="326"/>
    </location>
</feature>
<feature type="transmembrane region" description="Helical" evidence="9">
    <location>
        <begin position="229"/>
        <end position="249"/>
    </location>
</feature>
<dbReference type="GO" id="GO:0022857">
    <property type="term" value="F:transmembrane transporter activity"/>
    <property type="evidence" value="ECO:0007669"/>
    <property type="project" value="InterPro"/>
</dbReference>
<organism evidence="10 11">
    <name type="scientific">Exophiala viscosa</name>
    <dbReference type="NCBI Taxonomy" id="2486360"/>
    <lineage>
        <taxon>Eukaryota</taxon>
        <taxon>Fungi</taxon>
        <taxon>Dikarya</taxon>
        <taxon>Ascomycota</taxon>
        <taxon>Pezizomycotina</taxon>
        <taxon>Eurotiomycetes</taxon>
        <taxon>Chaetothyriomycetidae</taxon>
        <taxon>Chaetothyriales</taxon>
        <taxon>Herpotrichiellaceae</taxon>
        <taxon>Exophiala</taxon>
    </lineage>
</organism>
<keyword evidence="11" id="KW-1185">Reference proteome</keyword>
<feature type="compositionally biased region" description="Basic and acidic residues" evidence="8">
    <location>
        <begin position="13"/>
        <end position="27"/>
    </location>
</feature>
<comment type="subcellular location">
    <subcellularLocation>
        <location evidence="1">Membrane</location>
        <topology evidence="1">Multi-pass membrane protein</topology>
    </subcellularLocation>
</comment>
<name>A0AAN6E0V4_9EURO</name>
<feature type="transmembrane region" description="Helical" evidence="9">
    <location>
        <begin position="198"/>
        <end position="222"/>
    </location>
</feature>
<comment type="similarity">
    <text evidence="2 7">Belongs to the purine-cytosine permease (2.A.39) family.</text>
</comment>
<protein>
    <submittedName>
        <fullName evidence="10">Permease for cytosine/purines, uracil, thiamine, allantoin-domain-containing protein</fullName>
    </submittedName>
</protein>
<dbReference type="InterPro" id="IPR026030">
    <property type="entry name" value="Pur-cyt_permease_Fcy2/21/22"/>
</dbReference>
<reference evidence="10" key="1">
    <citation type="journal article" date="2022" name="bioRxiv">
        <title>Deciphering the potential niche of two novel black yeast fungi from a biological soil crust based on their genomes, phenotypes, and melanin regulation.</title>
        <authorList>
            <consortium name="DOE Joint Genome Institute"/>
            <person name="Carr E.C."/>
            <person name="Barton Q."/>
            <person name="Grambo S."/>
            <person name="Sullivan M."/>
            <person name="Renfro C.M."/>
            <person name="Kuo A."/>
            <person name="Pangilinan J."/>
            <person name="Lipzen A."/>
            <person name="Keymanesh K."/>
            <person name="Savage E."/>
            <person name="Barry K."/>
            <person name="Grigoriev I.V."/>
            <person name="Riekhof W.R."/>
            <person name="Harris S.S."/>
        </authorList>
    </citation>
    <scope>NUCLEOTIDE SEQUENCE</scope>
    <source>
        <strain evidence="10">JF 03-4F</strain>
    </source>
</reference>
<dbReference type="Pfam" id="PF02133">
    <property type="entry name" value="Transp_cyt_pur"/>
    <property type="match status" value="1"/>
</dbReference>
<evidence type="ECO:0000256" key="6">
    <source>
        <dbReference type="ARBA" id="ARBA00023136"/>
    </source>
</evidence>
<dbReference type="Gene3D" id="1.10.4160.10">
    <property type="entry name" value="Hydantoin permease"/>
    <property type="match status" value="1"/>
</dbReference>
<feature type="transmembrane region" description="Helical" evidence="9">
    <location>
        <begin position="162"/>
        <end position="186"/>
    </location>
</feature>
<evidence type="ECO:0000256" key="8">
    <source>
        <dbReference type="SAM" id="MobiDB-lite"/>
    </source>
</evidence>
<feature type="transmembrane region" description="Helical" evidence="9">
    <location>
        <begin position="502"/>
        <end position="518"/>
    </location>
</feature>
<dbReference type="PANTHER" id="PTHR31806:SF7">
    <property type="entry name" value="TRANSPORTER, PUTATIVE (AFU_ORTHOLOGUE AFUA_2G04690)-RELATED"/>
    <property type="match status" value="1"/>
</dbReference>
<dbReference type="GO" id="GO:0005886">
    <property type="term" value="C:plasma membrane"/>
    <property type="evidence" value="ECO:0007669"/>
    <property type="project" value="TreeGrafter"/>
</dbReference>
<proteinExistence type="inferred from homology"/>
<evidence type="ECO:0000256" key="5">
    <source>
        <dbReference type="ARBA" id="ARBA00022989"/>
    </source>
</evidence>
<evidence type="ECO:0000256" key="9">
    <source>
        <dbReference type="SAM" id="Phobius"/>
    </source>
</evidence>
<dbReference type="AlphaFoldDB" id="A0AAN6E0V4"/>
<accession>A0AAN6E0V4</accession>